<dbReference type="PROSITE" id="PS51186">
    <property type="entry name" value="GNAT"/>
    <property type="match status" value="1"/>
</dbReference>
<dbReference type="GO" id="GO:0016747">
    <property type="term" value="F:acyltransferase activity, transferring groups other than amino-acyl groups"/>
    <property type="evidence" value="ECO:0007669"/>
    <property type="project" value="InterPro"/>
</dbReference>
<reference evidence="2 3" key="1">
    <citation type="submission" date="2019-09" db="EMBL/GenBank/DDBJ databases">
        <authorList>
            <person name="Depoorter E."/>
        </authorList>
    </citation>
    <scope>NUCLEOTIDE SEQUENCE [LARGE SCALE GENOMIC DNA]</scope>
    <source>
        <strain evidence="2">R-15945</strain>
    </source>
</reference>
<organism evidence="2 3">
    <name type="scientific">Burkholderia lata (strain ATCC 17760 / DSM 23089 / LMG 22485 / NCIMB 9086 / R18194 / 383)</name>
    <dbReference type="NCBI Taxonomy" id="482957"/>
    <lineage>
        <taxon>Bacteria</taxon>
        <taxon>Pseudomonadati</taxon>
        <taxon>Pseudomonadota</taxon>
        <taxon>Betaproteobacteria</taxon>
        <taxon>Burkholderiales</taxon>
        <taxon>Burkholderiaceae</taxon>
        <taxon>Burkholderia</taxon>
        <taxon>Burkholderia cepacia complex</taxon>
    </lineage>
</organism>
<evidence type="ECO:0000259" key="1">
    <source>
        <dbReference type="PROSITE" id="PS51186"/>
    </source>
</evidence>
<dbReference type="InterPro" id="IPR016181">
    <property type="entry name" value="Acyl_CoA_acyltransferase"/>
</dbReference>
<evidence type="ECO:0000313" key="3">
    <source>
        <dbReference type="Proteomes" id="UP000494174"/>
    </source>
</evidence>
<dbReference type="RefSeq" id="WP_174967849.1">
    <property type="nucleotide sequence ID" value="NZ_CABVPU010000004.1"/>
</dbReference>
<proteinExistence type="predicted"/>
<dbReference type="Proteomes" id="UP000494174">
    <property type="component" value="Unassembled WGS sequence"/>
</dbReference>
<name>A0A6P2IMH7_BURL3</name>
<dbReference type="EMBL" id="CABVPU010000004">
    <property type="protein sequence ID" value="VWB32249.1"/>
    <property type="molecule type" value="Genomic_DNA"/>
</dbReference>
<dbReference type="AlphaFoldDB" id="A0A6P2IMH7"/>
<dbReference type="SUPFAM" id="SSF55729">
    <property type="entry name" value="Acyl-CoA N-acyltransferases (Nat)"/>
    <property type="match status" value="1"/>
</dbReference>
<feature type="domain" description="N-acetyltransferase" evidence="1">
    <location>
        <begin position="1"/>
        <end position="160"/>
    </location>
</feature>
<accession>A0A6P2IMH7</accession>
<evidence type="ECO:0000313" key="2">
    <source>
        <dbReference type="EMBL" id="VWB32249.1"/>
    </source>
</evidence>
<gene>
    <name evidence="2" type="ORF">BLA15945_01419</name>
</gene>
<dbReference type="Pfam" id="PF13302">
    <property type="entry name" value="Acetyltransf_3"/>
    <property type="match status" value="1"/>
</dbReference>
<dbReference type="InterPro" id="IPR000182">
    <property type="entry name" value="GNAT_dom"/>
</dbReference>
<dbReference type="Gene3D" id="3.40.630.30">
    <property type="match status" value="1"/>
</dbReference>
<protein>
    <recommendedName>
        <fullName evidence="1">N-acetyltransferase domain-containing protein</fullName>
    </recommendedName>
</protein>
<sequence>MPLPDVAGALKSFQQALAANAITVQRGDLDRNLLVHMDRPNGETRLSYAQMAGRSVVALVQFIPCDPVEGEPCFNVGWAVAEAYRGQGKARGVVVAAIKEMGNGFSRAGMTAFWIEAIVGEDNVASQRLAEKVLFEPIKKGADSYSGDPIIQYLRRIDAQSEL</sequence>